<evidence type="ECO:0000313" key="3">
    <source>
        <dbReference type="Proteomes" id="UP001497482"/>
    </source>
</evidence>
<reference evidence="2 3" key="1">
    <citation type="submission" date="2024-04" db="EMBL/GenBank/DDBJ databases">
        <authorList>
            <person name="Waldvogel A.-M."/>
            <person name="Schoenle A."/>
        </authorList>
    </citation>
    <scope>NUCLEOTIDE SEQUENCE [LARGE SCALE GENOMIC DNA]</scope>
</reference>
<keyword evidence="1" id="KW-0732">Signal</keyword>
<dbReference type="Proteomes" id="UP001497482">
    <property type="component" value="Chromosome 2"/>
</dbReference>
<evidence type="ECO:0000256" key="1">
    <source>
        <dbReference type="SAM" id="SignalP"/>
    </source>
</evidence>
<dbReference type="InterPro" id="IPR045860">
    <property type="entry name" value="Snake_toxin-like_sf"/>
</dbReference>
<feature type="signal peptide" evidence="1">
    <location>
        <begin position="1"/>
        <end position="18"/>
    </location>
</feature>
<proteinExistence type="predicted"/>
<keyword evidence="3" id="KW-1185">Reference proteome</keyword>
<feature type="chain" id="PRO_5043987994" evidence="1">
    <location>
        <begin position="19"/>
        <end position="103"/>
    </location>
</feature>
<protein>
    <submittedName>
        <fullName evidence="2">Uncharacterized protein</fullName>
    </submittedName>
</protein>
<gene>
    <name evidence="2" type="ORF">KC01_LOCUS22527</name>
</gene>
<sequence length="103" mass="10832">MKNLAALVLLSVICSVSGSKCYLCGVTDSQPCTRTVECGFNQTRCFRSEVLGLVTQGCVMSSLCQTLLMSCCDGHLCNSSPFPSAPPPAVLMGLTAALFTVVF</sequence>
<dbReference type="EMBL" id="OZ035824">
    <property type="protein sequence ID" value="CAL1593415.1"/>
    <property type="molecule type" value="Genomic_DNA"/>
</dbReference>
<dbReference type="SUPFAM" id="SSF57302">
    <property type="entry name" value="Snake toxin-like"/>
    <property type="match status" value="1"/>
</dbReference>
<evidence type="ECO:0000313" key="2">
    <source>
        <dbReference type="EMBL" id="CAL1593415.1"/>
    </source>
</evidence>
<name>A0AAV2KZH7_KNICA</name>
<dbReference type="AlphaFoldDB" id="A0AAV2KZH7"/>
<accession>A0AAV2KZH7</accession>
<organism evidence="2 3">
    <name type="scientific">Knipowitschia caucasica</name>
    <name type="common">Caucasian dwarf goby</name>
    <name type="synonym">Pomatoschistus caucasicus</name>
    <dbReference type="NCBI Taxonomy" id="637954"/>
    <lineage>
        <taxon>Eukaryota</taxon>
        <taxon>Metazoa</taxon>
        <taxon>Chordata</taxon>
        <taxon>Craniata</taxon>
        <taxon>Vertebrata</taxon>
        <taxon>Euteleostomi</taxon>
        <taxon>Actinopterygii</taxon>
        <taxon>Neopterygii</taxon>
        <taxon>Teleostei</taxon>
        <taxon>Neoteleostei</taxon>
        <taxon>Acanthomorphata</taxon>
        <taxon>Gobiaria</taxon>
        <taxon>Gobiiformes</taxon>
        <taxon>Gobioidei</taxon>
        <taxon>Gobiidae</taxon>
        <taxon>Gobiinae</taxon>
        <taxon>Knipowitschia</taxon>
    </lineage>
</organism>